<dbReference type="RefSeq" id="WP_282583290.1">
    <property type="nucleotide sequence ID" value="NZ_JAMOIM010000001.1"/>
</dbReference>
<dbReference type="Gene3D" id="3.30.70.100">
    <property type="match status" value="1"/>
</dbReference>
<dbReference type="Proteomes" id="UP001165667">
    <property type="component" value="Unassembled WGS sequence"/>
</dbReference>
<gene>
    <name evidence="4" type="ORF">M8523_02840</name>
</gene>
<protein>
    <submittedName>
        <fullName evidence="4">Antibiotic biosynthesis monooxygenase</fullName>
    </submittedName>
</protein>
<keyword evidence="2" id="KW-0732">Signal</keyword>
<evidence type="ECO:0000313" key="4">
    <source>
        <dbReference type="EMBL" id="MCW6506954.1"/>
    </source>
</evidence>
<dbReference type="EMBL" id="JAMOIM010000001">
    <property type="protein sequence ID" value="MCW6506954.1"/>
    <property type="molecule type" value="Genomic_DNA"/>
</dbReference>
<feature type="domain" description="ABM" evidence="3">
    <location>
        <begin position="56"/>
        <end position="103"/>
    </location>
</feature>
<sequence>MLKLVLVGLAATIVPVCLTLPAQADDSKTGIYEVSEIYVLPSAMSSKKYNVPGLIEGLVKATKADEGLLSIKVTQQIGQRNNYTVIEQWKDQSSLDKHVAADHRSNSTPRWKT</sequence>
<dbReference type="GO" id="GO:0004497">
    <property type="term" value="F:monooxygenase activity"/>
    <property type="evidence" value="ECO:0007669"/>
    <property type="project" value="UniProtKB-KW"/>
</dbReference>
<keyword evidence="4" id="KW-0560">Oxidoreductase</keyword>
<dbReference type="InterPro" id="IPR007138">
    <property type="entry name" value="ABM_dom"/>
</dbReference>
<dbReference type="Pfam" id="PF03992">
    <property type="entry name" value="ABM"/>
    <property type="match status" value="1"/>
</dbReference>
<evidence type="ECO:0000256" key="1">
    <source>
        <dbReference type="SAM" id="MobiDB-lite"/>
    </source>
</evidence>
<name>A0AA41YRQ5_9HYPH</name>
<proteinExistence type="predicted"/>
<accession>A0AA41YRQ5</accession>
<feature type="region of interest" description="Disordered" evidence="1">
    <location>
        <begin position="93"/>
        <end position="113"/>
    </location>
</feature>
<comment type="caution">
    <text evidence="4">The sequence shown here is derived from an EMBL/GenBank/DDBJ whole genome shotgun (WGS) entry which is preliminary data.</text>
</comment>
<evidence type="ECO:0000313" key="5">
    <source>
        <dbReference type="Proteomes" id="UP001165667"/>
    </source>
</evidence>
<organism evidence="4 5">
    <name type="scientific">Lichenifustis flavocetrariae</name>
    <dbReference type="NCBI Taxonomy" id="2949735"/>
    <lineage>
        <taxon>Bacteria</taxon>
        <taxon>Pseudomonadati</taxon>
        <taxon>Pseudomonadota</taxon>
        <taxon>Alphaproteobacteria</taxon>
        <taxon>Hyphomicrobiales</taxon>
        <taxon>Lichenihabitantaceae</taxon>
        <taxon>Lichenifustis</taxon>
    </lineage>
</organism>
<feature type="signal peptide" evidence="2">
    <location>
        <begin position="1"/>
        <end position="24"/>
    </location>
</feature>
<keyword evidence="5" id="KW-1185">Reference proteome</keyword>
<evidence type="ECO:0000259" key="3">
    <source>
        <dbReference type="Pfam" id="PF03992"/>
    </source>
</evidence>
<evidence type="ECO:0000256" key="2">
    <source>
        <dbReference type="SAM" id="SignalP"/>
    </source>
</evidence>
<reference evidence="4" key="1">
    <citation type="submission" date="2022-05" db="EMBL/GenBank/DDBJ databases">
        <authorList>
            <person name="Pankratov T."/>
        </authorList>
    </citation>
    <scope>NUCLEOTIDE SEQUENCE</scope>
    <source>
        <strain evidence="4">BP6-180914</strain>
    </source>
</reference>
<dbReference type="SUPFAM" id="SSF54909">
    <property type="entry name" value="Dimeric alpha+beta barrel"/>
    <property type="match status" value="1"/>
</dbReference>
<keyword evidence="4" id="KW-0503">Monooxygenase</keyword>
<dbReference type="AlphaFoldDB" id="A0AA41YRQ5"/>
<feature type="chain" id="PRO_5041441289" evidence="2">
    <location>
        <begin position="25"/>
        <end position="113"/>
    </location>
</feature>
<dbReference type="InterPro" id="IPR011008">
    <property type="entry name" value="Dimeric_a/b-barrel"/>
</dbReference>
<feature type="compositionally biased region" description="Basic and acidic residues" evidence="1">
    <location>
        <begin position="93"/>
        <end position="105"/>
    </location>
</feature>